<sequence length="114" mass="13182">MLVGAYPYEDPEDPRNFRKTIERITIPEIKEHPWFLKNLPKELMDCENSRFEEIYDKPQQRVEEILRIIQEAKIPGEVLKPEDQAAPAGATDSYGTESDLEFEIYASDDLVAPV</sequence>
<name>A0A9Q1REM1_9SOLA</name>
<evidence type="ECO:0000256" key="1">
    <source>
        <dbReference type="SAM" id="MobiDB-lite"/>
    </source>
</evidence>
<feature type="region of interest" description="Disordered" evidence="1">
    <location>
        <begin position="78"/>
        <end position="97"/>
    </location>
</feature>
<accession>A0A9Q1REM1</accession>
<proteinExistence type="predicted"/>
<dbReference type="EMBL" id="JAJAGQ010000009">
    <property type="protein sequence ID" value="KAJ8552684.1"/>
    <property type="molecule type" value="Genomic_DNA"/>
</dbReference>
<dbReference type="OrthoDB" id="1725641at2759"/>
<organism evidence="2 3">
    <name type="scientific">Anisodus acutangulus</name>
    <dbReference type="NCBI Taxonomy" id="402998"/>
    <lineage>
        <taxon>Eukaryota</taxon>
        <taxon>Viridiplantae</taxon>
        <taxon>Streptophyta</taxon>
        <taxon>Embryophyta</taxon>
        <taxon>Tracheophyta</taxon>
        <taxon>Spermatophyta</taxon>
        <taxon>Magnoliopsida</taxon>
        <taxon>eudicotyledons</taxon>
        <taxon>Gunneridae</taxon>
        <taxon>Pentapetalae</taxon>
        <taxon>asterids</taxon>
        <taxon>lamiids</taxon>
        <taxon>Solanales</taxon>
        <taxon>Solanaceae</taxon>
        <taxon>Solanoideae</taxon>
        <taxon>Hyoscyameae</taxon>
        <taxon>Anisodus</taxon>
    </lineage>
</organism>
<gene>
    <name evidence="2" type="ORF">K7X08_020077</name>
</gene>
<reference evidence="3" key="1">
    <citation type="journal article" date="2023" name="Proc. Natl. Acad. Sci. U.S.A.">
        <title>Genomic and structural basis for evolution of tropane alkaloid biosynthesis.</title>
        <authorList>
            <person name="Wanga Y.-J."/>
            <person name="Taina T."/>
            <person name="Yua J.-Y."/>
            <person name="Lia J."/>
            <person name="Xua B."/>
            <person name="Chenc J."/>
            <person name="D'Auriad J.C."/>
            <person name="Huanga J.-P."/>
            <person name="Huanga S.-X."/>
        </authorList>
    </citation>
    <scope>NUCLEOTIDE SEQUENCE [LARGE SCALE GENOMIC DNA]</scope>
    <source>
        <strain evidence="3">cv. KIB-2019</strain>
    </source>
</reference>
<evidence type="ECO:0008006" key="4">
    <source>
        <dbReference type="Google" id="ProtNLM"/>
    </source>
</evidence>
<evidence type="ECO:0000313" key="2">
    <source>
        <dbReference type="EMBL" id="KAJ8552684.1"/>
    </source>
</evidence>
<dbReference type="Proteomes" id="UP001152561">
    <property type="component" value="Unassembled WGS sequence"/>
</dbReference>
<comment type="caution">
    <text evidence="2">The sequence shown here is derived from an EMBL/GenBank/DDBJ whole genome shotgun (WGS) entry which is preliminary data.</text>
</comment>
<dbReference type="AlphaFoldDB" id="A0A9Q1REM1"/>
<protein>
    <recommendedName>
        <fullName evidence="4">Serine/threonine-protein kinase SAPK3</fullName>
    </recommendedName>
</protein>
<keyword evidence="3" id="KW-1185">Reference proteome</keyword>
<evidence type="ECO:0000313" key="3">
    <source>
        <dbReference type="Proteomes" id="UP001152561"/>
    </source>
</evidence>